<dbReference type="GO" id="GO:0015031">
    <property type="term" value="P:protein transport"/>
    <property type="evidence" value="ECO:0007669"/>
    <property type="project" value="UniProtKB-KW"/>
</dbReference>
<dbReference type="Proteomes" id="UP000192418">
    <property type="component" value="Unassembled WGS sequence"/>
</dbReference>
<evidence type="ECO:0000313" key="9">
    <source>
        <dbReference type="EMBL" id="SMC95682.1"/>
    </source>
</evidence>
<dbReference type="Gene3D" id="3.30.420.270">
    <property type="match status" value="1"/>
</dbReference>
<protein>
    <submittedName>
        <fullName evidence="9">Outer membrane transport energization protein ExbD</fullName>
    </submittedName>
</protein>
<dbReference type="EMBL" id="FWXY01000017">
    <property type="protein sequence ID" value="SMC95682.1"/>
    <property type="molecule type" value="Genomic_DNA"/>
</dbReference>
<keyword evidence="5 8" id="KW-1133">Transmembrane helix</keyword>
<keyword evidence="3" id="KW-1003">Cell membrane</keyword>
<evidence type="ECO:0000256" key="4">
    <source>
        <dbReference type="ARBA" id="ARBA00022692"/>
    </source>
</evidence>
<dbReference type="AlphaFoldDB" id="A0A1W2DEV7"/>
<evidence type="ECO:0000256" key="8">
    <source>
        <dbReference type="SAM" id="Phobius"/>
    </source>
</evidence>
<feature type="transmembrane region" description="Helical" evidence="8">
    <location>
        <begin position="20"/>
        <end position="39"/>
    </location>
</feature>
<dbReference type="Pfam" id="PF02472">
    <property type="entry name" value="ExbD"/>
    <property type="match status" value="1"/>
</dbReference>
<dbReference type="GO" id="GO:0005886">
    <property type="term" value="C:plasma membrane"/>
    <property type="evidence" value="ECO:0007669"/>
    <property type="project" value="UniProtKB-SubCell"/>
</dbReference>
<evidence type="ECO:0000256" key="3">
    <source>
        <dbReference type="ARBA" id="ARBA00022475"/>
    </source>
</evidence>
<evidence type="ECO:0000256" key="1">
    <source>
        <dbReference type="ARBA" id="ARBA00004162"/>
    </source>
</evidence>
<name>A0A1W2DEV7_9BACT</name>
<evidence type="ECO:0000256" key="2">
    <source>
        <dbReference type="ARBA" id="ARBA00005811"/>
    </source>
</evidence>
<gene>
    <name evidence="9" type="ORF">SAMN02746065_11719</name>
</gene>
<evidence type="ECO:0000256" key="7">
    <source>
        <dbReference type="RuleBase" id="RU003879"/>
    </source>
</evidence>
<proteinExistence type="inferred from homology"/>
<keyword evidence="10" id="KW-1185">Reference proteome</keyword>
<keyword evidence="4 7" id="KW-0812">Transmembrane</keyword>
<keyword evidence="7" id="KW-0653">Protein transport</keyword>
<dbReference type="RefSeq" id="WP_084070202.1">
    <property type="nucleotide sequence ID" value="NZ_FWXY01000017.1"/>
</dbReference>
<comment type="subcellular location">
    <subcellularLocation>
        <location evidence="1">Cell membrane</location>
        <topology evidence="1">Single-pass membrane protein</topology>
    </subcellularLocation>
    <subcellularLocation>
        <location evidence="7">Cell membrane</location>
        <topology evidence="7">Single-pass type II membrane protein</topology>
    </subcellularLocation>
</comment>
<dbReference type="GO" id="GO:0022857">
    <property type="term" value="F:transmembrane transporter activity"/>
    <property type="evidence" value="ECO:0007669"/>
    <property type="project" value="InterPro"/>
</dbReference>
<dbReference type="OrthoDB" id="9795794at2"/>
<evidence type="ECO:0000256" key="5">
    <source>
        <dbReference type="ARBA" id="ARBA00022989"/>
    </source>
</evidence>
<keyword evidence="6 8" id="KW-0472">Membrane</keyword>
<dbReference type="InterPro" id="IPR003400">
    <property type="entry name" value="ExbD"/>
</dbReference>
<evidence type="ECO:0000256" key="6">
    <source>
        <dbReference type="ARBA" id="ARBA00023136"/>
    </source>
</evidence>
<dbReference type="PANTHER" id="PTHR30558">
    <property type="entry name" value="EXBD MEMBRANE COMPONENT OF PMF-DRIVEN MACROMOLECULE IMPORT SYSTEM"/>
    <property type="match status" value="1"/>
</dbReference>
<accession>A0A1W2DEV7</accession>
<sequence length="135" mass="15360">MLVHRKKRPRYEIQAPLTSLIDIVFMLLIYFMLTTNFMVDEGIKIKLPQARAAAPQKSQEITLYVDKEGRAWLNEKEVAHDRLFKMLKEKIAGGKDQLVIVKADRSVMLNKAVKVMDIAKAAGAARLCLATEKDF</sequence>
<evidence type="ECO:0000313" key="10">
    <source>
        <dbReference type="Proteomes" id="UP000192418"/>
    </source>
</evidence>
<comment type="similarity">
    <text evidence="2 7">Belongs to the ExbD/TolR family.</text>
</comment>
<reference evidence="9 10" key="1">
    <citation type="submission" date="2017-04" db="EMBL/GenBank/DDBJ databases">
        <authorList>
            <person name="Afonso C.L."/>
            <person name="Miller P.J."/>
            <person name="Scott M.A."/>
            <person name="Spackman E."/>
            <person name="Goraichik I."/>
            <person name="Dimitrov K.M."/>
            <person name="Suarez D.L."/>
            <person name="Swayne D.E."/>
        </authorList>
    </citation>
    <scope>NUCLEOTIDE SEQUENCE [LARGE SCALE GENOMIC DNA]</scope>
    <source>
        <strain evidence="9 10">DSM 3385</strain>
    </source>
</reference>
<keyword evidence="7" id="KW-0813">Transport</keyword>
<dbReference type="STRING" id="1121400.SAMN02746065_11719"/>
<organism evidence="9 10">
    <name type="scientific">Desulfocicer vacuolatum DSM 3385</name>
    <dbReference type="NCBI Taxonomy" id="1121400"/>
    <lineage>
        <taxon>Bacteria</taxon>
        <taxon>Pseudomonadati</taxon>
        <taxon>Thermodesulfobacteriota</taxon>
        <taxon>Desulfobacteria</taxon>
        <taxon>Desulfobacterales</taxon>
        <taxon>Desulfobacteraceae</taxon>
        <taxon>Desulfocicer</taxon>
    </lineage>
</organism>